<name>A0A0W0GCW6_MONRR</name>
<dbReference type="Proteomes" id="UP000054988">
    <property type="component" value="Unassembled WGS sequence"/>
</dbReference>
<gene>
    <name evidence="2" type="ORF">WG66_1014</name>
</gene>
<evidence type="ECO:0000256" key="1">
    <source>
        <dbReference type="SAM" id="MobiDB-lite"/>
    </source>
</evidence>
<reference evidence="2 3" key="1">
    <citation type="submission" date="2015-12" db="EMBL/GenBank/DDBJ databases">
        <title>Draft genome sequence of Moniliophthora roreri, the causal agent of frosty pod rot of cacao.</title>
        <authorList>
            <person name="Aime M.C."/>
            <person name="Diaz-Valderrama J.R."/>
            <person name="Kijpornyongpan T."/>
            <person name="Phillips-Mora W."/>
        </authorList>
    </citation>
    <scope>NUCLEOTIDE SEQUENCE [LARGE SCALE GENOMIC DNA]</scope>
    <source>
        <strain evidence="2 3">MCA 2952</strain>
    </source>
</reference>
<organism evidence="2 3">
    <name type="scientific">Moniliophthora roreri</name>
    <name type="common">Frosty pod rot fungus</name>
    <name type="synonym">Monilia roreri</name>
    <dbReference type="NCBI Taxonomy" id="221103"/>
    <lineage>
        <taxon>Eukaryota</taxon>
        <taxon>Fungi</taxon>
        <taxon>Dikarya</taxon>
        <taxon>Basidiomycota</taxon>
        <taxon>Agaricomycotina</taxon>
        <taxon>Agaricomycetes</taxon>
        <taxon>Agaricomycetidae</taxon>
        <taxon>Agaricales</taxon>
        <taxon>Marasmiineae</taxon>
        <taxon>Marasmiaceae</taxon>
        <taxon>Moniliophthora</taxon>
    </lineage>
</organism>
<feature type="region of interest" description="Disordered" evidence="1">
    <location>
        <begin position="1"/>
        <end position="23"/>
    </location>
</feature>
<dbReference type="EMBL" id="LATX01000363">
    <property type="protein sequence ID" value="KTB46409.1"/>
    <property type="molecule type" value="Genomic_DNA"/>
</dbReference>
<evidence type="ECO:0000313" key="3">
    <source>
        <dbReference type="Proteomes" id="UP000054988"/>
    </source>
</evidence>
<accession>A0A0W0GCW6</accession>
<proteinExistence type="predicted"/>
<dbReference type="AlphaFoldDB" id="A0A0W0GCW6"/>
<evidence type="ECO:0000313" key="2">
    <source>
        <dbReference type="EMBL" id="KTB46409.1"/>
    </source>
</evidence>
<protein>
    <submittedName>
        <fullName evidence="2">Uncharacterized protein</fullName>
    </submittedName>
</protein>
<sequence length="23" mass="2550">MSATHFALQYNPVDPPENSCNTL</sequence>
<comment type="caution">
    <text evidence="2">The sequence shown here is derived from an EMBL/GenBank/DDBJ whole genome shotgun (WGS) entry which is preliminary data.</text>
</comment>